<accession>A0A139KMV1</accession>
<comment type="caution">
    <text evidence="1">The sequence shown here is derived from an EMBL/GenBank/DDBJ whole genome shotgun (WGS) entry which is preliminary data.</text>
</comment>
<protein>
    <submittedName>
        <fullName evidence="1">Uncharacterized protein</fullName>
    </submittedName>
</protein>
<dbReference type="PATRIC" id="fig|329854.7.peg.5352"/>
<dbReference type="EMBL" id="LTDF01000178">
    <property type="protein sequence ID" value="KXT40505.1"/>
    <property type="molecule type" value="Genomic_DNA"/>
</dbReference>
<evidence type="ECO:0000313" key="1">
    <source>
        <dbReference type="EMBL" id="KXT40505.1"/>
    </source>
</evidence>
<name>A0A139KMV1_9BACE</name>
<gene>
    <name evidence="1" type="ORF">HMPREF2531_05281</name>
</gene>
<dbReference type="Proteomes" id="UP000070319">
    <property type="component" value="Unassembled WGS sequence"/>
</dbReference>
<sequence length="89" mass="10309">MTTNEDNKLYPINIDGAQISSSSIESIKFMQDQNYVCAMISNVDEVIDIILEETFPYGKDADTQRLHIVRNLREISRHLSTFKLDNDER</sequence>
<dbReference type="RefSeq" id="WP_061438318.1">
    <property type="nucleotide sequence ID" value="NZ_KQ968742.1"/>
</dbReference>
<reference evidence="1 2" key="1">
    <citation type="submission" date="2016-02" db="EMBL/GenBank/DDBJ databases">
        <authorList>
            <person name="Wen L."/>
            <person name="He K."/>
            <person name="Yang H."/>
        </authorList>
    </citation>
    <scope>NUCLEOTIDE SEQUENCE [LARGE SCALE GENOMIC DNA]</scope>
    <source>
        <strain evidence="1 2">KLE1704</strain>
    </source>
</reference>
<dbReference type="AlphaFoldDB" id="A0A139KMV1"/>
<evidence type="ECO:0000313" key="2">
    <source>
        <dbReference type="Proteomes" id="UP000070319"/>
    </source>
</evidence>
<proteinExistence type="predicted"/>
<organism evidence="1">
    <name type="scientific">Bacteroides intestinalis</name>
    <dbReference type="NCBI Taxonomy" id="329854"/>
    <lineage>
        <taxon>Bacteria</taxon>
        <taxon>Pseudomonadati</taxon>
        <taxon>Bacteroidota</taxon>
        <taxon>Bacteroidia</taxon>
        <taxon>Bacteroidales</taxon>
        <taxon>Bacteroidaceae</taxon>
        <taxon>Bacteroides</taxon>
    </lineage>
</organism>